<dbReference type="PANTHER" id="PTHR11487:SF0">
    <property type="entry name" value="S-ACYL FATTY ACID SYNTHASE THIOESTERASE, MEDIUM CHAIN"/>
    <property type="match status" value="1"/>
</dbReference>
<dbReference type="InterPro" id="IPR020802">
    <property type="entry name" value="TesA-like"/>
</dbReference>
<keyword evidence="2 4" id="KW-0378">Hydrolase</keyword>
<comment type="caution">
    <text evidence="4">The sequence shown here is derived from an EMBL/GenBank/DDBJ whole genome shotgun (WGS) entry which is preliminary data.</text>
</comment>
<evidence type="ECO:0000256" key="1">
    <source>
        <dbReference type="ARBA" id="ARBA00007169"/>
    </source>
</evidence>
<gene>
    <name evidence="4" type="ORF">GCM10009754_31820</name>
</gene>
<feature type="domain" description="Thioesterase TesA-like" evidence="3">
    <location>
        <begin position="24"/>
        <end position="247"/>
    </location>
</feature>
<dbReference type="PANTHER" id="PTHR11487">
    <property type="entry name" value="THIOESTERASE"/>
    <property type="match status" value="1"/>
</dbReference>
<evidence type="ECO:0000313" key="5">
    <source>
        <dbReference type="Proteomes" id="UP001501116"/>
    </source>
</evidence>
<comment type="similarity">
    <text evidence="1">Belongs to the thioesterase family.</text>
</comment>
<dbReference type="GO" id="GO:0016787">
    <property type="term" value="F:hydrolase activity"/>
    <property type="evidence" value="ECO:0007669"/>
    <property type="project" value="UniProtKB-KW"/>
</dbReference>
<accession>A0ABN2QVV1</accession>
<sequence>MPLRTAARWLRCWEPRSAPRLRLVCFPHAGGAASFYGSWGGLAPADVEVHAVQYPGREDRIGEAVPTGMEELVRGVTEEVHALSDRSLVLFGHSMGAIAAYETARALSAVHGVRPRRLVVSGRHVPGEAAGGDVHRRDDAGLVAEVRRVGGAGAEVLAATPELWPVFLPAIRGDYRIEETYRHRPGTPLDIGVTAIVGAEDAEATPDEADRWCEYTSGPFTRHVVQGDHFFPARHAEQVLGLVLGGLESAEEIR</sequence>
<dbReference type="Gene3D" id="3.40.50.1820">
    <property type="entry name" value="alpha/beta hydrolase"/>
    <property type="match status" value="1"/>
</dbReference>
<dbReference type="EMBL" id="BAAANN010000011">
    <property type="protein sequence ID" value="GAA1959035.1"/>
    <property type="molecule type" value="Genomic_DNA"/>
</dbReference>
<dbReference type="Pfam" id="PF00975">
    <property type="entry name" value="Thioesterase"/>
    <property type="match status" value="1"/>
</dbReference>
<dbReference type="RefSeq" id="WP_344418366.1">
    <property type="nucleotide sequence ID" value="NZ_BAAANN010000011.1"/>
</dbReference>
<reference evidence="4 5" key="1">
    <citation type="journal article" date="2019" name="Int. J. Syst. Evol. Microbiol.">
        <title>The Global Catalogue of Microorganisms (GCM) 10K type strain sequencing project: providing services to taxonomists for standard genome sequencing and annotation.</title>
        <authorList>
            <consortium name="The Broad Institute Genomics Platform"/>
            <consortium name="The Broad Institute Genome Sequencing Center for Infectious Disease"/>
            <person name="Wu L."/>
            <person name="Ma J."/>
        </authorList>
    </citation>
    <scope>NUCLEOTIDE SEQUENCE [LARGE SCALE GENOMIC DNA]</scope>
    <source>
        <strain evidence="4 5">JCM 14545</strain>
    </source>
</reference>
<protein>
    <submittedName>
        <fullName evidence="4">Alpha/beta fold hydrolase</fullName>
    </submittedName>
</protein>
<name>A0ABN2QVV1_9PSEU</name>
<evidence type="ECO:0000313" key="4">
    <source>
        <dbReference type="EMBL" id="GAA1959035.1"/>
    </source>
</evidence>
<organism evidence="4 5">
    <name type="scientific">Amycolatopsis minnesotensis</name>
    <dbReference type="NCBI Taxonomy" id="337894"/>
    <lineage>
        <taxon>Bacteria</taxon>
        <taxon>Bacillati</taxon>
        <taxon>Actinomycetota</taxon>
        <taxon>Actinomycetes</taxon>
        <taxon>Pseudonocardiales</taxon>
        <taxon>Pseudonocardiaceae</taxon>
        <taxon>Amycolatopsis</taxon>
    </lineage>
</organism>
<dbReference type="Proteomes" id="UP001501116">
    <property type="component" value="Unassembled WGS sequence"/>
</dbReference>
<dbReference type="SMART" id="SM00824">
    <property type="entry name" value="PKS_TE"/>
    <property type="match status" value="1"/>
</dbReference>
<dbReference type="InterPro" id="IPR029058">
    <property type="entry name" value="AB_hydrolase_fold"/>
</dbReference>
<dbReference type="SUPFAM" id="SSF53474">
    <property type="entry name" value="alpha/beta-Hydrolases"/>
    <property type="match status" value="1"/>
</dbReference>
<evidence type="ECO:0000259" key="3">
    <source>
        <dbReference type="SMART" id="SM00824"/>
    </source>
</evidence>
<dbReference type="InterPro" id="IPR012223">
    <property type="entry name" value="TEII"/>
</dbReference>
<proteinExistence type="inferred from homology"/>
<dbReference type="InterPro" id="IPR001031">
    <property type="entry name" value="Thioesterase"/>
</dbReference>
<keyword evidence="5" id="KW-1185">Reference proteome</keyword>
<evidence type="ECO:0000256" key="2">
    <source>
        <dbReference type="ARBA" id="ARBA00022801"/>
    </source>
</evidence>